<dbReference type="SUPFAM" id="SSF52833">
    <property type="entry name" value="Thioredoxin-like"/>
    <property type="match status" value="1"/>
</dbReference>
<comment type="caution">
    <text evidence="2">The sequence shown here is derived from an EMBL/GenBank/DDBJ whole genome shotgun (WGS) entry which is preliminary data.</text>
</comment>
<organism evidence="2 3">
    <name type="scientific">Leptospira inadai serovar Lyme</name>
    <dbReference type="NCBI Taxonomy" id="293084"/>
    <lineage>
        <taxon>Bacteria</taxon>
        <taxon>Pseudomonadati</taxon>
        <taxon>Spirochaetota</taxon>
        <taxon>Spirochaetia</taxon>
        <taxon>Leptospirales</taxon>
        <taxon>Leptospiraceae</taxon>
        <taxon>Leptospira</taxon>
    </lineage>
</organism>
<protein>
    <submittedName>
        <fullName evidence="2">DsbA family oxidoreductase</fullName>
    </submittedName>
</protein>
<sequence length="216" mass="24591">MKTEIAIYSDVVCPWCYIGKKRLESAIEQWKATHPTDSIQVNWKPFELNPDISQDGEDRESHMVKKFGSLERIRSMTGRVADIAKEDGLVFSNLDKGHQPNTFLLHALIRKAKRYDKESQLAEIFFRNFFSDGKNLSDESVLLESLREAGVPEAELSSVKEDTALLSEIEKEEIEGKNLGVTGVPFYIFNEKYAVSGAQPVELFLQVFDRLELEEA</sequence>
<reference evidence="2" key="1">
    <citation type="submission" date="2018-01" db="EMBL/GenBank/DDBJ databases">
        <title>Genomic characterization of Leptospira inadai serogroup Lyme isolated from captured rat in Brazil and comparative analysis with human reference strain.</title>
        <authorList>
            <person name="Moreno L.Z."/>
            <person name="Loureiro A.P."/>
            <person name="Miraglia F."/>
            <person name="Kremer F.S."/>
            <person name="Eslabao M.R."/>
            <person name="Dellagostin O.A."/>
            <person name="Lilenbaum W."/>
            <person name="Moreno A.M."/>
        </authorList>
    </citation>
    <scope>NUCLEOTIDE SEQUENCE [LARGE SCALE GENOMIC DNA]</scope>
    <source>
        <strain evidence="2">M34/99</strain>
    </source>
</reference>
<dbReference type="CDD" id="cd03024">
    <property type="entry name" value="DsbA_FrnE"/>
    <property type="match status" value="1"/>
</dbReference>
<dbReference type="PANTHER" id="PTHR13887">
    <property type="entry name" value="GLUTATHIONE S-TRANSFERASE KAPPA"/>
    <property type="match status" value="1"/>
</dbReference>
<evidence type="ECO:0000313" key="2">
    <source>
        <dbReference type="EMBL" id="PNV71650.1"/>
    </source>
</evidence>
<dbReference type="RefSeq" id="WP_010415277.1">
    <property type="nucleotide sequence ID" value="NZ_MCRM02000041.1"/>
</dbReference>
<proteinExistence type="predicted"/>
<gene>
    <name evidence="2" type="ORF">BES34_020990</name>
</gene>
<name>A0ABX4YCP9_9LEPT</name>
<accession>A0ABX4YCP9</accession>
<evidence type="ECO:0000259" key="1">
    <source>
        <dbReference type="Pfam" id="PF01323"/>
    </source>
</evidence>
<feature type="domain" description="DSBA-like thioredoxin" evidence="1">
    <location>
        <begin position="5"/>
        <end position="206"/>
    </location>
</feature>
<dbReference type="EMBL" id="MCRM02000041">
    <property type="protein sequence ID" value="PNV71650.1"/>
    <property type="molecule type" value="Genomic_DNA"/>
</dbReference>
<dbReference type="InterPro" id="IPR036249">
    <property type="entry name" value="Thioredoxin-like_sf"/>
</dbReference>
<dbReference type="Pfam" id="PF01323">
    <property type="entry name" value="DSBA"/>
    <property type="match status" value="1"/>
</dbReference>
<dbReference type="Gene3D" id="3.40.30.10">
    <property type="entry name" value="Glutaredoxin"/>
    <property type="match status" value="1"/>
</dbReference>
<dbReference type="InterPro" id="IPR001853">
    <property type="entry name" value="DSBA-like_thioredoxin_dom"/>
</dbReference>
<evidence type="ECO:0000313" key="3">
    <source>
        <dbReference type="Proteomes" id="UP000094669"/>
    </source>
</evidence>
<keyword evidence="3" id="KW-1185">Reference proteome</keyword>
<dbReference type="Proteomes" id="UP000094669">
    <property type="component" value="Unassembled WGS sequence"/>
</dbReference>
<dbReference type="PANTHER" id="PTHR13887:SF41">
    <property type="entry name" value="THIOREDOXIN SUPERFAMILY PROTEIN"/>
    <property type="match status" value="1"/>
</dbReference>